<accession>A0A1D8KCW2</accession>
<keyword evidence="1" id="KW-1133">Transmembrane helix</keyword>
<evidence type="ECO:0000313" key="4">
    <source>
        <dbReference type="Proteomes" id="UP000095342"/>
    </source>
</evidence>
<feature type="transmembrane region" description="Helical" evidence="1">
    <location>
        <begin position="9"/>
        <end position="31"/>
    </location>
</feature>
<dbReference type="SUPFAM" id="SSF51306">
    <property type="entry name" value="LexA/Signal peptidase"/>
    <property type="match status" value="1"/>
</dbReference>
<name>A0A1D8KCW2_9GAMM</name>
<protein>
    <recommendedName>
        <fullName evidence="2">Peptidase S26 domain-containing protein</fullName>
    </recommendedName>
</protein>
<dbReference type="EMBL" id="CP017449">
    <property type="protein sequence ID" value="AOV18790.1"/>
    <property type="molecule type" value="Genomic_DNA"/>
</dbReference>
<gene>
    <name evidence="3" type="ORF">BJI67_16250</name>
</gene>
<feature type="domain" description="Peptidase S26" evidence="2">
    <location>
        <begin position="21"/>
        <end position="185"/>
    </location>
</feature>
<dbReference type="Proteomes" id="UP000095342">
    <property type="component" value="Plasmid pAPV6"/>
</dbReference>
<organism evidence="3 4">
    <name type="scientific">Acidihalobacter aeolianus</name>
    <dbReference type="NCBI Taxonomy" id="2792603"/>
    <lineage>
        <taxon>Bacteria</taxon>
        <taxon>Pseudomonadati</taxon>
        <taxon>Pseudomonadota</taxon>
        <taxon>Gammaproteobacteria</taxon>
        <taxon>Chromatiales</taxon>
        <taxon>Ectothiorhodospiraceae</taxon>
        <taxon>Acidihalobacter</taxon>
    </lineage>
</organism>
<keyword evidence="1" id="KW-0472">Membrane</keyword>
<dbReference type="InterPro" id="IPR019533">
    <property type="entry name" value="Peptidase_S26"/>
</dbReference>
<dbReference type="GO" id="GO:0006465">
    <property type="term" value="P:signal peptide processing"/>
    <property type="evidence" value="ECO:0007669"/>
    <property type="project" value="InterPro"/>
</dbReference>
<keyword evidence="4" id="KW-1185">Reference proteome</keyword>
<reference evidence="3 4" key="1">
    <citation type="submission" date="2016-09" db="EMBL/GenBank/DDBJ databases">
        <title>Acidihalobacter prosperus V6 (DSM14174).</title>
        <authorList>
            <person name="Khaleque H.N."/>
            <person name="Ramsay J.P."/>
            <person name="Murphy R.J.T."/>
            <person name="Kaksonen A.H."/>
            <person name="Boxall N.J."/>
            <person name="Watkin E.L.J."/>
        </authorList>
    </citation>
    <scope>NUCLEOTIDE SEQUENCE [LARGE SCALE GENOMIC DNA]</scope>
    <source>
        <strain evidence="3 4">V6</strain>
        <plasmid evidence="4">papv6</plasmid>
    </source>
</reference>
<dbReference type="InterPro" id="IPR036286">
    <property type="entry name" value="LexA/Signal_pep-like_sf"/>
</dbReference>
<dbReference type="Gene3D" id="2.10.109.10">
    <property type="entry name" value="Umud Fragment, subunit A"/>
    <property type="match status" value="1"/>
</dbReference>
<proteinExistence type="predicted"/>
<evidence type="ECO:0000259" key="2">
    <source>
        <dbReference type="Pfam" id="PF10502"/>
    </source>
</evidence>
<dbReference type="GO" id="GO:0004252">
    <property type="term" value="F:serine-type endopeptidase activity"/>
    <property type="evidence" value="ECO:0007669"/>
    <property type="project" value="InterPro"/>
</dbReference>
<keyword evidence="3" id="KW-0614">Plasmid</keyword>
<evidence type="ECO:0000313" key="3">
    <source>
        <dbReference type="EMBL" id="AOV18790.1"/>
    </source>
</evidence>
<dbReference type="AlphaFoldDB" id="A0A1D8KCW2"/>
<dbReference type="KEGG" id="aaeo:BJI67_16250"/>
<dbReference type="Pfam" id="PF10502">
    <property type="entry name" value="Peptidase_S26"/>
    <property type="match status" value="1"/>
</dbReference>
<evidence type="ECO:0000256" key="1">
    <source>
        <dbReference type="SAM" id="Phobius"/>
    </source>
</evidence>
<keyword evidence="1" id="KW-0812">Transmembrane</keyword>
<geneLocation type="plasmid" evidence="4">
    <name>papv6</name>
</geneLocation>
<dbReference type="RefSeq" id="WP_070074313.1">
    <property type="nucleotide sequence ID" value="NZ_CP017449.1"/>
</dbReference>
<sequence>MTGAKLKRIAFLSLAYGVWALAIPLLVVVGINKFTSWRVILNHTQSMPVGLYVLHMGVDPDTLKIGQIVVVRYQAPKWAYVQNITHEHEYFIKRVGALPGAYVEQFGTKIFRCGSAHVSIPSETCSLMGVRKQQGFDGYKFPTLNLTSPVPAGHVYLRSYYAYGTGFDSRYLGYFKLNQVMGVAYPLWTQIPPKPGASNAAKHLVLSGQ</sequence>